<dbReference type="InterPro" id="IPR006501">
    <property type="entry name" value="Pectinesterase_inhib_dom"/>
</dbReference>
<dbReference type="SMART" id="SM00856">
    <property type="entry name" value="PMEI"/>
    <property type="match status" value="1"/>
</dbReference>
<dbReference type="GO" id="GO:0042545">
    <property type="term" value="P:cell wall modification"/>
    <property type="evidence" value="ECO:0007669"/>
    <property type="project" value="InterPro"/>
</dbReference>
<keyword evidence="8" id="KW-0063">Aspartyl esterase</keyword>
<dbReference type="UniPathway" id="UPA00545">
    <property type="reaction ID" value="UER00823"/>
</dbReference>
<dbReference type="Pfam" id="PF01095">
    <property type="entry name" value="Pectinesterase"/>
    <property type="match status" value="1"/>
</dbReference>
<evidence type="ECO:0000256" key="4">
    <source>
        <dbReference type="ARBA" id="ARBA00007786"/>
    </source>
</evidence>
<dbReference type="AlphaFoldDB" id="A0A2Z7AY63"/>
<dbReference type="OrthoDB" id="2019149at2759"/>
<dbReference type="GO" id="GO:0030599">
    <property type="term" value="F:pectinesterase activity"/>
    <property type="evidence" value="ECO:0007669"/>
    <property type="project" value="UniProtKB-EC"/>
</dbReference>
<dbReference type="Gene3D" id="1.20.140.40">
    <property type="entry name" value="Invertase/pectin methylesterase inhibitor family protein"/>
    <property type="match status" value="1"/>
</dbReference>
<dbReference type="Gene3D" id="2.160.20.10">
    <property type="entry name" value="Single-stranded right-handed beta-helix, Pectin lyase-like"/>
    <property type="match status" value="1"/>
</dbReference>
<evidence type="ECO:0000256" key="6">
    <source>
        <dbReference type="ARBA" id="ARBA00022525"/>
    </source>
</evidence>
<dbReference type="CDD" id="cd15799">
    <property type="entry name" value="PMEI-like_4"/>
    <property type="match status" value="1"/>
</dbReference>
<evidence type="ECO:0000256" key="5">
    <source>
        <dbReference type="ARBA" id="ARBA00022512"/>
    </source>
</evidence>
<keyword evidence="7" id="KW-0378">Hydrolase</keyword>
<evidence type="ECO:0000256" key="1">
    <source>
        <dbReference type="ARBA" id="ARBA00004191"/>
    </source>
</evidence>
<dbReference type="GO" id="GO:0045490">
    <property type="term" value="P:pectin catabolic process"/>
    <property type="evidence" value="ECO:0007669"/>
    <property type="project" value="UniProtKB-UniPathway"/>
</dbReference>
<keyword evidence="5" id="KW-0134">Cell wall</keyword>
<evidence type="ECO:0000256" key="7">
    <source>
        <dbReference type="ARBA" id="ARBA00022801"/>
    </source>
</evidence>
<evidence type="ECO:0000259" key="12">
    <source>
        <dbReference type="SMART" id="SM00856"/>
    </source>
</evidence>
<dbReference type="GO" id="GO:0004857">
    <property type="term" value="F:enzyme inhibitor activity"/>
    <property type="evidence" value="ECO:0007669"/>
    <property type="project" value="InterPro"/>
</dbReference>
<evidence type="ECO:0000313" key="14">
    <source>
        <dbReference type="Proteomes" id="UP000250235"/>
    </source>
</evidence>
<comment type="pathway">
    <text evidence="2">Glycan metabolism; pectin degradation; 2-dehydro-3-deoxy-D-gluconate from pectin: step 1/5.</text>
</comment>
<comment type="subcellular location">
    <subcellularLocation>
        <location evidence="1">Secreted</location>
        <location evidence="1">Cell wall</location>
    </subcellularLocation>
</comment>
<keyword evidence="9" id="KW-0961">Cell wall biogenesis/degradation</keyword>
<dbReference type="Proteomes" id="UP000250235">
    <property type="component" value="Unassembled WGS sequence"/>
</dbReference>
<organism evidence="13 14">
    <name type="scientific">Dorcoceras hygrometricum</name>
    <dbReference type="NCBI Taxonomy" id="472368"/>
    <lineage>
        <taxon>Eukaryota</taxon>
        <taxon>Viridiplantae</taxon>
        <taxon>Streptophyta</taxon>
        <taxon>Embryophyta</taxon>
        <taxon>Tracheophyta</taxon>
        <taxon>Spermatophyta</taxon>
        <taxon>Magnoliopsida</taxon>
        <taxon>eudicotyledons</taxon>
        <taxon>Gunneridae</taxon>
        <taxon>Pentapetalae</taxon>
        <taxon>asterids</taxon>
        <taxon>lamiids</taxon>
        <taxon>Lamiales</taxon>
        <taxon>Gesneriaceae</taxon>
        <taxon>Didymocarpoideae</taxon>
        <taxon>Trichosporeae</taxon>
        <taxon>Loxocarpinae</taxon>
        <taxon>Dorcoceras</taxon>
    </lineage>
</organism>
<sequence length="507" mass="56195">MALSKILFLLTLCLCLANTVHSELEVLECLNVPTREFVSSVKATIENIQQVSSVLSGFAGMGDFRLSMAAHECQDLVDTSADELSWVVSASLDGNSKENGTGNMNSDMKTWLSGALIDQERCREGFDGVNETMKNLVSGTLHQIASSLRDLLSMVKRTPVAFPATCRGGNIPETHDMFPIWLSPDVGNYLNFTNTTVDAVVAADGTGNFSRIGDAIEAAPEESPKRYVIHIKRGVYYEYVQVKKKKWNIMIVGDGMDATVVRGNRSYVGGYKTINSGTFTVKGKGFIARDITFENTAGPQNEQAVAFMSDSDESALYRCSFRGYQDTLYAHKSRQFYRECHITGTVDFICGHAAAVFQKCQITARRGLVGQKNTITAHARNDLKEESGFSLQFCNLTVEQDVLDLNITYLGRPWKQYSRTAVMQSYIGHGFRPEGWLEWQGDRFLDTLYYAEYMNYGPGAGLAARVKWPGYRILKNSTQAIPFTVSQFIAGDSWLPATGIEYTPCLG</sequence>
<feature type="domain" description="Pectinesterase inhibitor" evidence="12">
    <location>
        <begin position="20"/>
        <end position="154"/>
    </location>
</feature>
<gene>
    <name evidence="13" type="ORF">F511_06668</name>
</gene>
<dbReference type="SUPFAM" id="SSF101148">
    <property type="entry name" value="Plant invertase/pectin methylesterase inhibitor"/>
    <property type="match status" value="1"/>
</dbReference>
<protein>
    <recommendedName>
        <fullName evidence="12">Pectinesterase inhibitor domain-containing protein</fullName>
    </recommendedName>
</protein>
<evidence type="ECO:0000256" key="8">
    <source>
        <dbReference type="ARBA" id="ARBA00023085"/>
    </source>
</evidence>
<accession>A0A2Z7AY63</accession>
<proteinExistence type="inferred from homology"/>
<comment type="similarity">
    <text evidence="3">In the N-terminal section; belongs to the PMEI family.</text>
</comment>
<dbReference type="Pfam" id="PF04043">
    <property type="entry name" value="PMEI"/>
    <property type="match status" value="1"/>
</dbReference>
<dbReference type="FunFam" id="2.160.20.10:FF:000001">
    <property type="entry name" value="Pectinesterase"/>
    <property type="match status" value="1"/>
</dbReference>
<dbReference type="InterPro" id="IPR000070">
    <property type="entry name" value="Pectinesterase_cat"/>
</dbReference>
<reference evidence="13 14" key="1">
    <citation type="journal article" date="2015" name="Proc. Natl. Acad. Sci. U.S.A.">
        <title>The resurrection genome of Boea hygrometrica: A blueprint for survival of dehydration.</title>
        <authorList>
            <person name="Xiao L."/>
            <person name="Yang G."/>
            <person name="Zhang L."/>
            <person name="Yang X."/>
            <person name="Zhao S."/>
            <person name="Ji Z."/>
            <person name="Zhou Q."/>
            <person name="Hu M."/>
            <person name="Wang Y."/>
            <person name="Chen M."/>
            <person name="Xu Y."/>
            <person name="Jin H."/>
            <person name="Xiao X."/>
            <person name="Hu G."/>
            <person name="Bao F."/>
            <person name="Hu Y."/>
            <person name="Wan P."/>
            <person name="Li L."/>
            <person name="Deng X."/>
            <person name="Kuang T."/>
            <person name="Xiang C."/>
            <person name="Zhu J.K."/>
            <person name="Oliver M.J."/>
            <person name="He Y."/>
        </authorList>
    </citation>
    <scope>NUCLEOTIDE SEQUENCE [LARGE SCALE GENOMIC DNA]</scope>
    <source>
        <strain evidence="14">cv. XS01</strain>
    </source>
</reference>
<dbReference type="InterPro" id="IPR035513">
    <property type="entry name" value="Invertase/methylesterase_inhib"/>
</dbReference>
<dbReference type="InterPro" id="IPR012334">
    <property type="entry name" value="Pectin_lyas_fold"/>
</dbReference>
<comment type="catalytic activity">
    <reaction evidence="10">
        <text>[(1-&gt;4)-alpha-D-galacturonosyl methyl ester](n) + n H2O = [(1-&gt;4)-alpha-D-galacturonosyl](n) + n methanol + n H(+)</text>
        <dbReference type="Rhea" id="RHEA:22380"/>
        <dbReference type="Rhea" id="RHEA-COMP:14570"/>
        <dbReference type="Rhea" id="RHEA-COMP:14573"/>
        <dbReference type="ChEBI" id="CHEBI:15377"/>
        <dbReference type="ChEBI" id="CHEBI:15378"/>
        <dbReference type="ChEBI" id="CHEBI:17790"/>
        <dbReference type="ChEBI" id="CHEBI:140522"/>
        <dbReference type="ChEBI" id="CHEBI:140523"/>
        <dbReference type="EC" id="3.1.1.11"/>
    </reaction>
</comment>
<keyword evidence="14" id="KW-1185">Reference proteome</keyword>
<evidence type="ECO:0000256" key="2">
    <source>
        <dbReference type="ARBA" id="ARBA00005184"/>
    </source>
</evidence>
<evidence type="ECO:0000256" key="9">
    <source>
        <dbReference type="ARBA" id="ARBA00023316"/>
    </source>
</evidence>
<evidence type="ECO:0000256" key="10">
    <source>
        <dbReference type="ARBA" id="ARBA00047928"/>
    </source>
</evidence>
<comment type="similarity">
    <text evidence="4">In the C-terminal section; belongs to the pectinesterase family.</text>
</comment>
<feature type="chain" id="PRO_5016260163" description="Pectinesterase inhibitor domain-containing protein" evidence="11">
    <location>
        <begin position="23"/>
        <end position="507"/>
    </location>
</feature>
<keyword evidence="11" id="KW-0732">Signal</keyword>
<feature type="signal peptide" evidence="11">
    <location>
        <begin position="1"/>
        <end position="22"/>
    </location>
</feature>
<evidence type="ECO:0000313" key="13">
    <source>
        <dbReference type="EMBL" id="KZV26821.1"/>
    </source>
</evidence>
<name>A0A2Z7AY63_9LAMI</name>
<evidence type="ECO:0000256" key="11">
    <source>
        <dbReference type="SAM" id="SignalP"/>
    </source>
</evidence>
<keyword evidence="6" id="KW-0964">Secreted</keyword>
<dbReference type="EMBL" id="KV011136">
    <property type="protein sequence ID" value="KZV26821.1"/>
    <property type="molecule type" value="Genomic_DNA"/>
</dbReference>
<dbReference type="InterPro" id="IPR011050">
    <property type="entry name" value="Pectin_lyase_fold/virulence"/>
</dbReference>
<dbReference type="PANTHER" id="PTHR31707">
    <property type="entry name" value="PECTINESTERASE"/>
    <property type="match status" value="1"/>
</dbReference>
<dbReference type="SUPFAM" id="SSF51126">
    <property type="entry name" value="Pectin lyase-like"/>
    <property type="match status" value="1"/>
</dbReference>
<evidence type="ECO:0000256" key="3">
    <source>
        <dbReference type="ARBA" id="ARBA00006027"/>
    </source>
</evidence>